<feature type="transmembrane region" description="Helical" evidence="14">
    <location>
        <begin position="138"/>
        <end position="156"/>
    </location>
</feature>
<keyword evidence="6 14" id="KW-0812">Transmembrane</keyword>
<name>A0A0F3GJV9_9BACT</name>
<evidence type="ECO:0000256" key="9">
    <source>
        <dbReference type="ARBA" id="ARBA00023136"/>
    </source>
</evidence>
<keyword evidence="14" id="KW-0133">Cell shape</keyword>
<evidence type="ECO:0000256" key="1">
    <source>
        <dbReference type="ARBA" id="ARBA00004651"/>
    </source>
</evidence>
<evidence type="ECO:0000256" key="5">
    <source>
        <dbReference type="ARBA" id="ARBA00022475"/>
    </source>
</evidence>
<keyword evidence="9 14" id="KW-0472">Membrane</keyword>
<dbReference type="GO" id="GO:0008360">
    <property type="term" value="P:regulation of cell shape"/>
    <property type="evidence" value="ECO:0007669"/>
    <property type="project" value="UniProtKB-KW"/>
</dbReference>
<evidence type="ECO:0000256" key="10">
    <source>
        <dbReference type="ARBA" id="ARBA00023251"/>
    </source>
</evidence>
<evidence type="ECO:0000256" key="13">
    <source>
        <dbReference type="ARBA" id="ARBA00047594"/>
    </source>
</evidence>
<feature type="transmembrane region" description="Helical" evidence="14">
    <location>
        <begin position="77"/>
        <end position="95"/>
    </location>
</feature>
<reference evidence="15 16" key="1">
    <citation type="submission" date="2015-02" db="EMBL/GenBank/DDBJ databases">
        <title>Single-cell genomics of uncultivated deep-branching MTB reveals a conserved set of magnetosome genes.</title>
        <authorList>
            <person name="Kolinko S."/>
            <person name="Richter M."/>
            <person name="Glockner F.O."/>
            <person name="Brachmann A."/>
            <person name="Schuler D."/>
        </authorList>
    </citation>
    <scope>NUCLEOTIDE SEQUENCE [LARGE SCALE GENOMIC DNA]</scope>
    <source>
        <strain evidence="15">TM-1</strain>
    </source>
</reference>
<dbReference type="AlphaFoldDB" id="A0A0F3GJV9"/>
<dbReference type="PANTHER" id="PTHR30622">
    <property type="entry name" value="UNDECAPRENYL-DIPHOSPHATASE"/>
    <property type="match status" value="1"/>
</dbReference>
<evidence type="ECO:0000256" key="7">
    <source>
        <dbReference type="ARBA" id="ARBA00022801"/>
    </source>
</evidence>
<feature type="transmembrane region" description="Helical" evidence="14">
    <location>
        <begin position="20"/>
        <end position="41"/>
    </location>
</feature>
<dbReference type="GO" id="GO:0046677">
    <property type="term" value="P:response to antibiotic"/>
    <property type="evidence" value="ECO:0007669"/>
    <property type="project" value="UniProtKB-UniRule"/>
</dbReference>
<gene>
    <name evidence="14" type="primary">uppP</name>
    <name evidence="15" type="ORF">MBAV_005694</name>
</gene>
<evidence type="ECO:0000256" key="4">
    <source>
        <dbReference type="ARBA" id="ARBA00021581"/>
    </source>
</evidence>
<evidence type="ECO:0000256" key="12">
    <source>
        <dbReference type="ARBA" id="ARBA00032932"/>
    </source>
</evidence>
<comment type="miscellaneous">
    <text evidence="14">Bacitracin is thought to be involved in the inhibition of peptidoglycan synthesis by sequestering undecaprenyl diphosphate, thereby reducing the pool of lipid carrier available.</text>
</comment>
<evidence type="ECO:0000256" key="11">
    <source>
        <dbReference type="ARBA" id="ARBA00032707"/>
    </source>
</evidence>
<feature type="transmembrane region" description="Helical" evidence="14">
    <location>
        <begin position="237"/>
        <end position="259"/>
    </location>
</feature>
<dbReference type="PANTHER" id="PTHR30622:SF4">
    <property type="entry name" value="UNDECAPRENYL-DIPHOSPHATASE"/>
    <property type="match status" value="1"/>
</dbReference>
<feature type="transmembrane region" description="Helical" evidence="14">
    <location>
        <begin position="47"/>
        <end position="65"/>
    </location>
</feature>
<keyword evidence="10 14" id="KW-0046">Antibiotic resistance</keyword>
<comment type="function">
    <text evidence="14">Catalyzes the dephosphorylation of undecaprenyl diphosphate (UPP). Confers resistance to bacitracin.</text>
</comment>
<feature type="transmembrane region" description="Helical" evidence="14">
    <location>
        <begin position="209"/>
        <end position="231"/>
    </location>
</feature>
<evidence type="ECO:0000256" key="3">
    <source>
        <dbReference type="ARBA" id="ARBA00012374"/>
    </source>
</evidence>
<dbReference type="HAMAP" id="MF_01006">
    <property type="entry name" value="Undec_diphosphatase"/>
    <property type="match status" value="1"/>
</dbReference>
<keyword evidence="8 14" id="KW-1133">Transmembrane helix</keyword>
<dbReference type="EC" id="3.6.1.27" evidence="3 14"/>
<dbReference type="GO" id="GO:0009252">
    <property type="term" value="P:peptidoglycan biosynthetic process"/>
    <property type="evidence" value="ECO:0007669"/>
    <property type="project" value="UniProtKB-KW"/>
</dbReference>
<comment type="catalytic activity">
    <reaction evidence="13 14">
        <text>di-trans,octa-cis-undecaprenyl diphosphate + H2O = di-trans,octa-cis-undecaprenyl phosphate + phosphate + H(+)</text>
        <dbReference type="Rhea" id="RHEA:28094"/>
        <dbReference type="ChEBI" id="CHEBI:15377"/>
        <dbReference type="ChEBI" id="CHEBI:15378"/>
        <dbReference type="ChEBI" id="CHEBI:43474"/>
        <dbReference type="ChEBI" id="CHEBI:58405"/>
        <dbReference type="ChEBI" id="CHEBI:60392"/>
        <dbReference type="EC" id="3.6.1.27"/>
    </reaction>
</comment>
<dbReference type="GO" id="GO:0005886">
    <property type="term" value="C:plasma membrane"/>
    <property type="evidence" value="ECO:0007669"/>
    <property type="project" value="UniProtKB-SubCell"/>
</dbReference>
<dbReference type="InterPro" id="IPR003824">
    <property type="entry name" value="UppP"/>
</dbReference>
<protein>
    <recommendedName>
        <fullName evidence="4 14">Undecaprenyl-diphosphatase</fullName>
        <ecNumber evidence="3 14">3.6.1.27</ecNumber>
    </recommendedName>
    <alternativeName>
        <fullName evidence="12 14">Bacitracin resistance protein</fullName>
    </alternativeName>
    <alternativeName>
        <fullName evidence="11 14">Undecaprenyl pyrophosphate phosphatase</fullName>
    </alternativeName>
</protein>
<keyword evidence="14" id="KW-0961">Cell wall biogenesis/degradation</keyword>
<dbReference type="Pfam" id="PF02673">
    <property type="entry name" value="BacA"/>
    <property type="match status" value="1"/>
</dbReference>
<keyword evidence="16" id="KW-1185">Reference proteome</keyword>
<evidence type="ECO:0000256" key="2">
    <source>
        <dbReference type="ARBA" id="ARBA00010621"/>
    </source>
</evidence>
<evidence type="ECO:0000256" key="14">
    <source>
        <dbReference type="HAMAP-Rule" id="MF_01006"/>
    </source>
</evidence>
<feature type="transmembrane region" description="Helical" evidence="14">
    <location>
        <begin position="176"/>
        <end position="197"/>
    </location>
</feature>
<dbReference type="PATRIC" id="fig|29290.4.peg.7528"/>
<proteinExistence type="inferred from homology"/>
<evidence type="ECO:0000256" key="6">
    <source>
        <dbReference type="ARBA" id="ARBA00022692"/>
    </source>
</evidence>
<keyword evidence="5 14" id="KW-1003">Cell membrane</keyword>
<sequence length="261" mass="28274">MSTEILQSILLGAVQGVTEFFPVSSTAHLVLIPWALGWHGITDSMSFDIALHVGTLLALLLCFYKDWLDILLKKHKLLMLLVVATIPAAVAGKLLDKFVEETLRTPLVIAVSLIAGGVVMLYVERIGTKVKAIKDMDIYDCIIVGIAQAIAIIPGVSRSGITISAGLMLNITREEAARFSFIMSTPVVGGAALLHGVKLLHGKGTDFDLNVFLCGIAASFVVGLIAIKLLMVFFKKYSLVVFAYYRFVLAGVIVSLLWLKQ</sequence>
<evidence type="ECO:0000313" key="16">
    <source>
        <dbReference type="Proteomes" id="UP000033423"/>
    </source>
</evidence>
<feature type="transmembrane region" description="Helical" evidence="14">
    <location>
        <begin position="107"/>
        <end position="126"/>
    </location>
</feature>
<dbReference type="GO" id="GO:0050380">
    <property type="term" value="F:undecaprenyl-diphosphatase activity"/>
    <property type="evidence" value="ECO:0007669"/>
    <property type="project" value="UniProtKB-UniRule"/>
</dbReference>
<evidence type="ECO:0000313" key="15">
    <source>
        <dbReference type="EMBL" id="KJU82112.1"/>
    </source>
</evidence>
<comment type="caution">
    <text evidence="15">The sequence shown here is derived from an EMBL/GenBank/DDBJ whole genome shotgun (WGS) entry which is preliminary data.</text>
</comment>
<comment type="similarity">
    <text evidence="2 14">Belongs to the UppP family.</text>
</comment>
<organism evidence="15 16">
    <name type="scientific">Candidatus Magnetobacterium bavaricum</name>
    <dbReference type="NCBI Taxonomy" id="29290"/>
    <lineage>
        <taxon>Bacteria</taxon>
        <taxon>Pseudomonadati</taxon>
        <taxon>Nitrospirota</taxon>
        <taxon>Thermodesulfovibrionia</taxon>
        <taxon>Thermodesulfovibrionales</taxon>
        <taxon>Candidatus Magnetobacteriaceae</taxon>
        <taxon>Candidatus Magnetobacterium</taxon>
    </lineage>
</organism>
<comment type="subcellular location">
    <subcellularLocation>
        <location evidence="1 14">Cell membrane</location>
        <topology evidence="1 14">Multi-pass membrane protein</topology>
    </subcellularLocation>
</comment>
<keyword evidence="7 14" id="KW-0378">Hydrolase</keyword>
<keyword evidence="14" id="KW-0573">Peptidoglycan synthesis</keyword>
<dbReference type="GO" id="GO:0071555">
    <property type="term" value="P:cell wall organization"/>
    <property type="evidence" value="ECO:0007669"/>
    <property type="project" value="UniProtKB-KW"/>
</dbReference>
<dbReference type="Proteomes" id="UP000033423">
    <property type="component" value="Unassembled WGS sequence"/>
</dbReference>
<dbReference type="EMBL" id="LACI01002421">
    <property type="protein sequence ID" value="KJU82112.1"/>
    <property type="molecule type" value="Genomic_DNA"/>
</dbReference>
<evidence type="ECO:0000256" key="8">
    <source>
        <dbReference type="ARBA" id="ARBA00022989"/>
    </source>
</evidence>
<accession>A0A0F3GJV9</accession>